<name>A0A846I183_CLOBO</name>
<keyword evidence="1" id="KW-0800">Toxin</keyword>
<sequence length="42" mass="5253">MENLFFIIKILKDDNKKFEDIYTNYKNLIDIFIKKYNISENY</sequence>
<dbReference type="AlphaFoldDB" id="A0A846I183"/>
<proteinExistence type="predicted"/>
<gene>
    <name evidence="1" type="ORF">EXM69_15915</name>
</gene>
<comment type="caution">
    <text evidence="1">The sequence shown here is derived from an EMBL/GenBank/DDBJ whole genome shotgun (WGS) entry which is preliminary data.</text>
</comment>
<keyword evidence="1" id="KW-0528">Neurotoxin</keyword>
<dbReference type="EMBL" id="SGKC01000037">
    <property type="protein sequence ID" value="NEZ93393.1"/>
    <property type="molecule type" value="Genomic_DNA"/>
</dbReference>
<feature type="non-terminal residue" evidence="1">
    <location>
        <position position="42"/>
    </location>
</feature>
<dbReference type="Proteomes" id="UP000473887">
    <property type="component" value="Unassembled WGS sequence"/>
</dbReference>
<accession>A0A846I183</accession>
<evidence type="ECO:0000313" key="2">
    <source>
        <dbReference type="Proteomes" id="UP000473887"/>
    </source>
</evidence>
<evidence type="ECO:0000313" key="1">
    <source>
        <dbReference type="EMBL" id="NEZ93393.1"/>
    </source>
</evidence>
<organism evidence="1 2">
    <name type="scientific">Clostridium botulinum</name>
    <dbReference type="NCBI Taxonomy" id="1491"/>
    <lineage>
        <taxon>Bacteria</taxon>
        <taxon>Bacillati</taxon>
        <taxon>Bacillota</taxon>
        <taxon>Clostridia</taxon>
        <taxon>Eubacteriales</taxon>
        <taxon>Clostridiaceae</taxon>
        <taxon>Clostridium</taxon>
    </lineage>
</organism>
<reference evidence="1 2" key="1">
    <citation type="submission" date="2019-02" db="EMBL/GenBank/DDBJ databases">
        <title>Genome sequencing of Clostridium botulinum clinical isolates.</title>
        <authorList>
            <person name="Brunt J."/>
            <person name="Van Vliet A.H.M."/>
            <person name="Stringer S.C."/>
            <person name="Grant K.A."/>
            <person name="Carter A.C."/>
            <person name="Peck M.W."/>
        </authorList>
    </citation>
    <scope>NUCLEOTIDE SEQUENCE [LARGE SCALE GENOMIC DNA]</scope>
    <source>
        <strain evidence="1 2">H142660711</strain>
    </source>
</reference>
<protein>
    <submittedName>
        <fullName evidence="1">Botulinum neurotoxin transcription-activating sigma factor BotR</fullName>
    </submittedName>
</protein>